<feature type="transmembrane region" description="Helical" evidence="9">
    <location>
        <begin position="780"/>
        <end position="797"/>
    </location>
</feature>
<name>A0AAU9VRL9_9CNID</name>
<keyword evidence="3 9" id="KW-1133">Transmembrane helix</keyword>
<dbReference type="Pfam" id="PF00001">
    <property type="entry name" value="7tm_1"/>
    <property type="match status" value="2"/>
</dbReference>
<evidence type="ECO:0000256" key="1">
    <source>
        <dbReference type="ARBA" id="ARBA00004141"/>
    </source>
</evidence>
<feature type="transmembrane region" description="Helical" evidence="9">
    <location>
        <begin position="549"/>
        <end position="569"/>
    </location>
</feature>
<evidence type="ECO:0000313" key="11">
    <source>
        <dbReference type="EMBL" id="CAH3037580.1"/>
    </source>
</evidence>
<dbReference type="GO" id="GO:0005886">
    <property type="term" value="C:plasma membrane"/>
    <property type="evidence" value="ECO:0007669"/>
    <property type="project" value="TreeGrafter"/>
</dbReference>
<dbReference type="SUPFAM" id="SSF81321">
    <property type="entry name" value="Family A G protein-coupled receptor-like"/>
    <property type="match status" value="2"/>
</dbReference>
<dbReference type="PRINTS" id="PR00237">
    <property type="entry name" value="GPCRRHODOPSN"/>
</dbReference>
<dbReference type="InterPro" id="IPR000276">
    <property type="entry name" value="GPCR_Rhodpsn"/>
</dbReference>
<feature type="transmembrane region" description="Helical" evidence="9">
    <location>
        <begin position="682"/>
        <end position="705"/>
    </location>
</feature>
<feature type="transmembrane region" description="Helical" evidence="9">
    <location>
        <begin position="194"/>
        <end position="215"/>
    </location>
</feature>
<organism evidence="11 12">
    <name type="scientific">Pocillopora meandrina</name>
    <dbReference type="NCBI Taxonomy" id="46732"/>
    <lineage>
        <taxon>Eukaryota</taxon>
        <taxon>Metazoa</taxon>
        <taxon>Cnidaria</taxon>
        <taxon>Anthozoa</taxon>
        <taxon>Hexacorallia</taxon>
        <taxon>Scleractinia</taxon>
        <taxon>Astrocoeniina</taxon>
        <taxon>Pocilloporidae</taxon>
        <taxon>Pocillopora</taxon>
    </lineage>
</organism>
<keyword evidence="4 8" id="KW-0297">G-protein coupled receptor</keyword>
<dbReference type="GO" id="GO:0004930">
    <property type="term" value="F:G protein-coupled receptor activity"/>
    <property type="evidence" value="ECO:0007669"/>
    <property type="project" value="UniProtKB-KW"/>
</dbReference>
<dbReference type="Proteomes" id="UP001159428">
    <property type="component" value="Unassembled WGS sequence"/>
</dbReference>
<evidence type="ECO:0000256" key="8">
    <source>
        <dbReference type="RuleBase" id="RU000688"/>
    </source>
</evidence>
<dbReference type="CDD" id="cd00637">
    <property type="entry name" value="7tm_classA_rhodopsin-like"/>
    <property type="match status" value="2"/>
</dbReference>
<evidence type="ECO:0000256" key="5">
    <source>
        <dbReference type="ARBA" id="ARBA00023136"/>
    </source>
</evidence>
<feature type="domain" description="G-protein coupled receptors family 1 profile" evidence="10">
    <location>
        <begin position="40"/>
        <end position="307"/>
    </location>
</feature>
<dbReference type="InterPro" id="IPR017452">
    <property type="entry name" value="GPCR_Rhodpsn_7TM"/>
</dbReference>
<feature type="transmembrane region" description="Helical" evidence="9">
    <location>
        <begin position="144"/>
        <end position="163"/>
    </location>
</feature>
<feature type="transmembrane region" description="Helical" evidence="9">
    <location>
        <begin position="513"/>
        <end position="537"/>
    </location>
</feature>
<keyword evidence="12" id="KW-1185">Reference proteome</keyword>
<evidence type="ECO:0000256" key="2">
    <source>
        <dbReference type="ARBA" id="ARBA00022692"/>
    </source>
</evidence>
<keyword evidence="5 9" id="KW-0472">Membrane</keyword>
<dbReference type="AlphaFoldDB" id="A0AAU9VRL9"/>
<keyword evidence="6 8" id="KW-0675">Receptor</keyword>
<keyword evidence="2 8" id="KW-0812">Transmembrane</keyword>
<dbReference type="PANTHER" id="PTHR45695:SF9">
    <property type="entry name" value="LEUCOKININ RECEPTOR"/>
    <property type="match status" value="1"/>
</dbReference>
<dbReference type="Gene3D" id="1.20.1070.10">
    <property type="entry name" value="Rhodopsin 7-helix transmembrane proteins"/>
    <property type="match status" value="2"/>
</dbReference>
<evidence type="ECO:0000256" key="9">
    <source>
        <dbReference type="SAM" id="Phobius"/>
    </source>
</evidence>
<dbReference type="SMART" id="SM01381">
    <property type="entry name" value="7TM_GPCR_Srsx"/>
    <property type="match status" value="1"/>
</dbReference>
<feature type="transmembrane region" description="Helical" evidence="9">
    <location>
        <begin position="60"/>
        <end position="80"/>
    </location>
</feature>
<feature type="transmembrane region" description="Helical" evidence="9">
    <location>
        <begin position="24"/>
        <end position="48"/>
    </location>
</feature>
<protein>
    <recommendedName>
        <fullName evidence="10">G-protein coupled receptors family 1 profile domain-containing protein</fullName>
    </recommendedName>
</protein>
<evidence type="ECO:0000259" key="10">
    <source>
        <dbReference type="PROSITE" id="PS50262"/>
    </source>
</evidence>
<dbReference type="EMBL" id="CALNXJ010000004">
    <property type="protein sequence ID" value="CAH3037580.1"/>
    <property type="molecule type" value="Genomic_DNA"/>
</dbReference>
<keyword evidence="7 8" id="KW-0807">Transducer</keyword>
<feature type="transmembrane region" description="Helical" evidence="9">
    <location>
        <begin position="248"/>
        <end position="271"/>
    </location>
</feature>
<dbReference type="PROSITE" id="PS00237">
    <property type="entry name" value="G_PROTEIN_RECEP_F1_1"/>
    <property type="match status" value="1"/>
</dbReference>
<reference evidence="11 12" key="1">
    <citation type="submission" date="2022-05" db="EMBL/GenBank/DDBJ databases">
        <authorList>
            <consortium name="Genoscope - CEA"/>
            <person name="William W."/>
        </authorList>
    </citation>
    <scope>NUCLEOTIDE SEQUENCE [LARGE SCALE GENOMIC DNA]</scope>
</reference>
<feature type="domain" description="G-protein coupled receptors family 1 profile" evidence="10">
    <location>
        <begin position="529"/>
        <end position="795"/>
    </location>
</feature>
<comment type="similarity">
    <text evidence="8">Belongs to the G-protein coupled receptor 1 family.</text>
</comment>
<comment type="subcellular location">
    <subcellularLocation>
        <location evidence="1">Membrane</location>
        <topology evidence="1">Multi-pass membrane protein</topology>
    </subcellularLocation>
</comment>
<feature type="transmembrane region" description="Helical" evidence="9">
    <location>
        <begin position="589"/>
        <end position="612"/>
    </location>
</feature>
<feature type="transmembrane region" description="Helical" evidence="9">
    <location>
        <begin position="736"/>
        <end position="760"/>
    </location>
</feature>
<evidence type="ECO:0000256" key="4">
    <source>
        <dbReference type="ARBA" id="ARBA00023040"/>
    </source>
</evidence>
<evidence type="ECO:0000256" key="6">
    <source>
        <dbReference type="ARBA" id="ARBA00023170"/>
    </source>
</evidence>
<sequence length="833" mass="94162">MLGSNNTSTALRNSAEATISTQDVVFASLYSLIVLFGVIGNSIVITIIRKTKLGHTTTNYLLMNLALADLLTLLFCPGLYDYALQNVHLHGFSGDLICKLFAGNAIVPITINAAVLTVCTIAVERYLALLKPFHSNLRINEDRVKYFISGLWLLSLLSCIPDIQANTYNSTSSYSKYPCKRPWSLDEYAFHRPFIIFTCVGYGAVSFIILLFCYFEIIRGLYFTKTICSESSATGSREKLEKKRLAKLLIWLTIIFALCSLPFAVFFIILISSKQAFVQDNYNTLHLLHRLCRLCLFSNSFFNPLLYALQSTNFRDGFKKIFESCMLFRAFKDFRRTSHQSYCVELDGPAKLARLKDTVSSDSLTVGGDAFHSLLTKKVKDLCMYSKLNVGSSNLVLSPRKLYLTFLSKNKPLLLSVSTIYANCKLLQRRVRWIRLVILKKRKQGEKKNILSKPKHPLVFVFITNGCYQGAVCLLKNLQAILNLNYEAMSSASNETNFTIDGENIQGVTPENIVFATIYSIIVFFGVIGNSIVIAIVCKTPSMHTTTNYLLVNLALSDLLSLLFCPGFYDFSLHNIRLSQTTGDFICKVFAGNAVLSVTVLESIFTLTVIAVERYFSLVKPFNTNARLGKGNIRYAIVVTWVSALLLCIPGFLSNDYDPEARAYPCNRPWTLDRLTPFKRTYIIVFCNLCIVMPTVVILFCYCSIFYGIHFKKNICCENTAESGKAEKSKKRLLKLLMSLAVAFAVCCIPYAVFFIYVSIITKSKLHQNYGSLHLTHRMVRFFLILNSFINPLLYAAQSSNYRQGLRRISRRFLQTRSNRVAENNQEHLELGI</sequence>
<dbReference type="PROSITE" id="PS50262">
    <property type="entry name" value="G_PROTEIN_RECEP_F1_2"/>
    <property type="match status" value="2"/>
</dbReference>
<proteinExistence type="inferred from homology"/>
<feature type="transmembrane region" description="Helical" evidence="9">
    <location>
        <begin position="633"/>
        <end position="653"/>
    </location>
</feature>
<evidence type="ECO:0000313" key="12">
    <source>
        <dbReference type="Proteomes" id="UP001159428"/>
    </source>
</evidence>
<gene>
    <name evidence="11" type="ORF">PMEA_00022190</name>
</gene>
<comment type="caution">
    <text evidence="11">The sequence shown here is derived from an EMBL/GenBank/DDBJ whole genome shotgun (WGS) entry which is preliminary data.</text>
</comment>
<dbReference type="PANTHER" id="PTHR45695">
    <property type="entry name" value="LEUCOKININ RECEPTOR-RELATED"/>
    <property type="match status" value="1"/>
</dbReference>
<feature type="transmembrane region" description="Helical" evidence="9">
    <location>
        <begin position="100"/>
        <end position="123"/>
    </location>
</feature>
<evidence type="ECO:0000256" key="3">
    <source>
        <dbReference type="ARBA" id="ARBA00022989"/>
    </source>
</evidence>
<accession>A0AAU9VRL9</accession>
<evidence type="ECO:0000256" key="7">
    <source>
        <dbReference type="ARBA" id="ARBA00023224"/>
    </source>
</evidence>